<reference evidence="2 3" key="1">
    <citation type="submission" date="2018-03" db="EMBL/GenBank/DDBJ databases">
        <title>Diversity of phytobeneficial traits revealed by whole-genome analysis of worldwide-isolated phenazine-producing Pseudomonas spp.</title>
        <authorList>
            <person name="Biessy A."/>
            <person name="Novinscak A."/>
            <person name="Blom J."/>
            <person name="Leger G."/>
            <person name="Thomashow L.S."/>
            <person name="Cazorla F.M."/>
            <person name="Josic D."/>
            <person name="Filion M."/>
        </authorList>
    </citation>
    <scope>NUCLEOTIDE SEQUENCE [LARGE SCALE GENOMIC DNA]</scope>
    <source>
        <strain evidence="2 3">30B</strain>
    </source>
</reference>
<keyword evidence="1" id="KW-0812">Transmembrane</keyword>
<accession>A0A3G7U3B7</accession>
<organism evidence="2 3">
    <name type="scientific">Pseudomonas synxantha</name>
    <dbReference type="NCBI Taxonomy" id="47883"/>
    <lineage>
        <taxon>Bacteria</taxon>
        <taxon>Pseudomonadati</taxon>
        <taxon>Pseudomonadota</taxon>
        <taxon>Gammaproteobacteria</taxon>
        <taxon>Pseudomonadales</taxon>
        <taxon>Pseudomonadaceae</taxon>
        <taxon>Pseudomonas</taxon>
    </lineage>
</organism>
<dbReference type="AlphaFoldDB" id="A0A3G7U3B7"/>
<feature type="transmembrane region" description="Helical" evidence="1">
    <location>
        <begin position="6"/>
        <end position="26"/>
    </location>
</feature>
<dbReference type="RefSeq" id="WP_124376714.1">
    <property type="nucleotide sequence ID" value="NZ_CP027754.1"/>
</dbReference>
<dbReference type="Proteomes" id="UP000268696">
    <property type="component" value="Chromosome"/>
</dbReference>
<feature type="transmembrane region" description="Helical" evidence="1">
    <location>
        <begin position="49"/>
        <end position="70"/>
    </location>
</feature>
<evidence type="ECO:0000313" key="3">
    <source>
        <dbReference type="Proteomes" id="UP000268696"/>
    </source>
</evidence>
<evidence type="ECO:0000256" key="1">
    <source>
        <dbReference type="SAM" id="Phobius"/>
    </source>
</evidence>
<evidence type="ECO:0000313" key="2">
    <source>
        <dbReference type="EMBL" id="AZE53661.1"/>
    </source>
</evidence>
<protein>
    <submittedName>
        <fullName evidence="2">Uncharacterized protein</fullName>
    </submittedName>
</protein>
<name>A0A3G7U3B7_9PSED</name>
<sequence>MPNDTLITIITTTAVTIIATVIANQLSKSAAIERISQLTGNMTANVAKFMARFGVSIGFIFWTLWIWASFGFSTKPIERTEVLELLYFTLLGSWFIQDLLRELSPSSRRKRLA</sequence>
<keyword evidence="1" id="KW-1133">Transmembrane helix</keyword>
<keyword evidence="1" id="KW-0472">Membrane</keyword>
<dbReference type="EMBL" id="CP027754">
    <property type="protein sequence ID" value="AZE53661.1"/>
    <property type="molecule type" value="Genomic_DNA"/>
</dbReference>
<gene>
    <name evidence="2" type="ORF">C4K03_1490</name>
</gene>
<proteinExistence type="predicted"/>